<evidence type="ECO:0000313" key="11">
    <source>
        <dbReference type="EMBL" id="GAF02653.1"/>
    </source>
</evidence>
<keyword evidence="7 8" id="KW-0131">Cell cycle</keyword>
<dbReference type="HAMAP" id="MF_00639">
    <property type="entry name" value="MurD"/>
    <property type="match status" value="1"/>
</dbReference>
<evidence type="ECO:0000256" key="2">
    <source>
        <dbReference type="ARBA" id="ARBA00004752"/>
    </source>
</evidence>
<keyword evidence="7 8" id="KW-0133">Cell shape</keyword>
<dbReference type="Gene3D" id="3.40.1190.10">
    <property type="entry name" value="Mur-like, catalytic domain"/>
    <property type="match status" value="1"/>
</dbReference>
<dbReference type="UniPathway" id="UPA00219"/>
<gene>
    <name evidence="7" type="primary">murD</name>
    <name evidence="11" type="ORF">JCM21142_31292</name>
</gene>
<keyword evidence="7 8" id="KW-0573">Peptidoglycan synthesis</keyword>
<dbReference type="eggNOG" id="COG0771">
    <property type="taxonomic scope" value="Bacteria"/>
</dbReference>
<dbReference type="Proteomes" id="UP000019402">
    <property type="component" value="Unassembled WGS sequence"/>
</dbReference>
<feature type="domain" description="Mur ligase C-terminal" evidence="9">
    <location>
        <begin position="310"/>
        <end position="423"/>
    </location>
</feature>
<comment type="similarity">
    <text evidence="7">Belongs to the MurCDEF family.</text>
</comment>
<feature type="domain" description="Mur ligase central" evidence="10">
    <location>
        <begin position="108"/>
        <end position="287"/>
    </location>
</feature>
<protein>
    <recommendedName>
        <fullName evidence="7 8">UDP-N-acetylmuramoylalanine--D-glutamate ligase</fullName>
        <ecNumber evidence="7 8">6.3.2.9</ecNumber>
    </recommendedName>
    <alternativeName>
        <fullName evidence="7">D-glutamic acid-adding enzyme</fullName>
    </alternativeName>
    <alternativeName>
        <fullName evidence="7">UDP-N-acetylmuramoyl-L-alanyl-D-glutamate synthetase</fullName>
    </alternativeName>
</protein>
<feature type="binding site" evidence="7">
    <location>
        <begin position="110"/>
        <end position="116"/>
    </location>
    <ligand>
        <name>ATP</name>
        <dbReference type="ChEBI" id="CHEBI:30616"/>
    </ligand>
</feature>
<dbReference type="SUPFAM" id="SSF51984">
    <property type="entry name" value="MurCD N-terminal domain"/>
    <property type="match status" value="1"/>
</dbReference>
<dbReference type="PANTHER" id="PTHR43692:SF1">
    <property type="entry name" value="UDP-N-ACETYLMURAMOYLALANINE--D-GLUTAMATE LIGASE"/>
    <property type="match status" value="1"/>
</dbReference>
<dbReference type="InterPro" id="IPR013221">
    <property type="entry name" value="Mur_ligase_cen"/>
</dbReference>
<dbReference type="STRING" id="869213.GCA_000517085_02922"/>
<evidence type="ECO:0000313" key="12">
    <source>
        <dbReference type="Proteomes" id="UP000019402"/>
    </source>
</evidence>
<dbReference type="GO" id="GO:0009252">
    <property type="term" value="P:peptidoglycan biosynthetic process"/>
    <property type="evidence" value="ECO:0007669"/>
    <property type="project" value="UniProtKB-UniRule"/>
</dbReference>
<dbReference type="PANTHER" id="PTHR43692">
    <property type="entry name" value="UDP-N-ACETYLMURAMOYLALANINE--D-GLUTAMATE LIGASE"/>
    <property type="match status" value="1"/>
</dbReference>
<evidence type="ECO:0000256" key="6">
    <source>
        <dbReference type="ARBA" id="ARBA00022840"/>
    </source>
</evidence>
<dbReference type="InterPro" id="IPR036615">
    <property type="entry name" value="Mur_ligase_C_dom_sf"/>
</dbReference>
<comment type="caution">
    <text evidence="11">The sequence shown here is derived from an EMBL/GenBank/DDBJ whole genome shotgun (WGS) entry which is preliminary data.</text>
</comment>
<dbReference type="InterPro" id="IPR036565">
    <property type="entry name" value="Mur-like_cat_sf"/>
</dbReference>
<evidence type="ECO:0000256" key="5">
    <source>
        <dbReference type="ARBA" id="ARBA00022741"/>
    </source>
</evidence>
<dbReference type="EC" id="6.3.2.9" evidence="7 8"/>
<name>W7Y537_9BACT</name>
<comment type="pathway">
    <text evidence="2 7 8">Cell wall biogenesis; peptidoglycan biosynthesis.</text>
</comment>
<evidence type="ECO:0000256" key="4">
    <source>
        <dbReference type="ARBA" id="ARBA00022598"/>
    </source>
</evidence>
<keyword evidence="5 7" id="KW-0547">Nucleotide-binding</keyword>
<dbReference type="GO" id="GO:0008764">
    <property type="term" value="F:UDP-N-acetylmuramoylalanine-D-glutamate ligase activity"/>
    <property type="evidence" value="ECO:0007669"/>
    <property type="project" value="UniProtKB-UniRule"/>
</dbReference>
<dbReference type="GO" id="GO:0008360">
    <property type="term" value="P:regulation of cell shape"/>
    <property type="evidence" value="ECO:0007669"/>
    <property type="project" value="UniProtKB-KW"/>
</dbReference>
<keyword evidence="12" id="KW-1185">Reference proteome</keyword>
<keyword evidence="4 7" id="KW-0436">Ligase</keyword>
<dbReference type="InterPro" id="IPR004101">
    <property type="entry name" value="Mur_ligase_C"/>
</dbReference>
<dbReference type="Gene3D" id="3.90.190.20">
    <property type="entry name" value="Mur ligase, C-terminal domain"/>
    <property type="match status" value="1"/>
</dbReference>
<dbReference type="Pfam" id="PF21799">
    <property type="entry name" value="MurD-like_N"/>
    <property type="match status" value="1"/>
</dbReference>
<keyword evidence="7 8" id="KW-0132">Cell division</keyword>
<dbReference type="EMBL" id="BAMD01000011">
    <property type="protein sequence ID" value="GAF02653.1"/>
    <property type="molecule type" value="Genomic_DNA"/>
</dbReference>
<dbReference type="SUPFAM" id="SSF53244">
    <property type="entry name" value="MurD-like peptide ligases, peptide-binding domain"/>
    <property type="match status" value="1"/>
</dbReference>
<dbReference type="Pfam" id="PF02875">
    <property type="entry name" value="Mur_ligase_C"/>
    <property type="match status" value="1"/>
</dbReference>
<proteinExistence type="inferred from homology"/>
<dbReference type="GO" id="GO:0005524">
    <property type="term" value="F:ATP binding"/>
    <property type="evidence" value="ECO:0007669"/>
    <property type="project" value="UniProtKB-UniRule"/>
</dbReference>
<accession>W7Y537</accession>
<evidence type="ECO:0000256" key="1">
    <source>
        <dbReference type="ARBA" id="ARBA00004496"/>
    </source>
</evidence>
<dbReference type="RefSeq" id="WP_027472411.1">
    <property type="nucleotide sequence ID" value="NZ_BAMD01000011.1"/>
</dbReference>
<evidence type="ECO:0000256" key="7">
    <source>
        <dbReference type="HAMAP-Rule" id="MF_00639"/>
    </source>
</evidence>
<dbReference type="SUPFAM" id="SSF53623">
    <property type="entry name" value="MurD-like peptide ligases, catalytic domain"/>
    <property type="match status" value="1"/>
</dbReference>
<dbReference type="NCBIfam" id="TIGR01087">
    <property type="entry name" value="murD"/>
    <property type="match status" value="1"/>
</dbReference>
<evidence type="ECO:0000259" key="10">
    <source>
        <dbReference type="Pfam" id="PF08245"/>
    </source>
</evidence>
<dbReference type="GO" id="GO:0005737">
    <property type="term" value="C:cytoplasm"/>
    <property type="evidence" value="ECO:0007669"/>
    <property type="project" value="UniProtKB-SubCell"/>
</dbReference>
<evidence type="ECO:0000259" key="9">
    <source>
        <dbReference type="Pfam" id="PF02875"/>
    </source>
</evidence>
<comment type="function">
    <text evidence="7 8">Cell wall formation. Catalyzes the addition of glutamate to the nucleotide precursor UDP-N-acetylmuramoyl-L-alanine (UMA).</text>
</comment>
<comment type="subcellular location">
    <subcellularLocation>
        <location evidence="1 7 8">Cytoplasm</location>
    </subcellularLocation>
</comment>
<dbReference type="OrthoDB" id="9809796at2"/>
<comment type="catalytic activity">
    <reaction evidence="7 8">
        <text>UDP-N-acetyl-alpha-D-muramoyl-L-alanine + D-glutamate + ATP = UDP-N-acetyl-alpha-D-muramoyl-L-alanyl-D-glutamate + ADP + phosphate + H(+)</text>
        <dbReference type="Rhea" id="RHEA:16429"/>
        <dbReference type="ChEBI" id="CHEBI:15378"/>
        <dbReference type="ChEBI" id="CHEBI:29986"/>
        <dbReference type="ChEBI" id="CHEBI:30616"/>
        <dbReference type="ChEBI" id="CHEBI:43474"/>
        <dbReference type="ChEBI" id="CHEBI:83898"/>
        <dbReference type="ChEBI" id="CHEBI:83900"/>
        <dbReference type="ChEBI" id="CHEBI:456216"/>
        <dbReference type="EC" id="6.3.2.9"/>
    </reaction>
</comment>
<keyword evidence="3 7" id="KW-0963">Cytoplasm</keyword>
<dbReference type="GO" id="GO:0051301">
    <property type="term" value="P:cell division"/>
    <property type="evidence" value="ECO:0007669"/>
    <property type="project" value="UniProtKB-KW"/>
</dbReference>
<dbReference type="GO" id="GO:0071555">
    <property type="term" value="P:cell wall organization"/>
    <property type="evidence" value="ECO:0007669"/>
    <property type="project" value="UniProtKB-KW"/>
</dbReference>
<reference evidence="11 12" key="1">
    <citation type="journal article" date="2014" name="Genome Announc.">
        <title>Draft Genome Sequence of Cytophaga fermentans JCM 21142T, a Facultative Anaerobe Isolated from Marine Mud.</title>
        <authorList>
            <person name="Starns D."/>
            <person name="Oshima K."/>
            <person name="Suda W."/>
            <person name="Iino T."/>
            <person name="Yuki M."/>
            <person name="Inoue J."/>
            <person name="Kitamura K."/>
            <person name="Iida T."/>
            <person name="Darby A."/>
            <person name="Hattori M."/>
            <person name="Ohkuma M."/>
        </authorList>
    </citation>
    <scope>NUCLEOTIDE SEQUENCE [LARGE SCALE GENOMIC DNA]</scope>
    <source>
        <strain evidence="11 12">JCM 21142</strain>
    </source>
</reference>
<organism evidence="11 12">
    <name type="scientific">Saccharicrinis fermentans DSM 9555 = JCM 21142</name>
    <dbReference type="NCBI Taxonomy" id="869213"/>
    <lineage>
        <taxon>Bacteria</taxon>
        <taxon>Pseudomonadati</taxon>
        <taxon>Bacteroidota</taxon>
        <taxon>Bacteroidia</taxon>
        <taxon>Marinilabiliales</taxon>
        <taxon>Marinilabiliaceae</taxon>
        <taxon>Saccharicrinis</taxon>
    </lineage>
</organism>
<sequence>MCKRIVILGAGESGVGAALLAQKRGCEVFVSDKAFIKESFKDELQGHGIAFEQGQHSLDKILCADQVVKSPGIPDRVPVIIALKEKGIPVISEIEFAAQYTDAKFVAISGSNGKTTTTLLIYHILTGAGLDVGLAGNIGQSLARQIALDAPKEWYVLELSSFQLDGMYDFKADIAVLLNITPDHLDRYDYEMQNYIDSKFRIVQNQTKDDYFIYCLDDENILRELEVRDIKAQQLPFSNKVEVSDGAFFQDNKIVFNLKEDAMSVFIEQLAIQGQHNRYNTMAAGIVARLFQIRKPSIRECLLSFKGVEHRLEKVLKVRGMSFINDSKATNVNSSWYALESMGTKVIWIAGGVDKGNDYAEIKELAKEKVKALVCLGTDNKKLLENFKGIVPTIVEVSSMAEAVKSAYYLGDKGDAILLSPACASFDLFENYEERGRMFKECVRNL</sequence>
<keyword evidence="6 7" id="KW-0067">ATP-binding</keyword>
<evidence type="ECO:0000256" key="8">
    <source>
        <dbReference type="RuleBase" id="RU003664"/>
    </source>
</evidence>
<dbReference type="AlphaFoldDB" id="W7Y537"/>
<keyword evidence="7 8" id="KW-0961">Cell wall biogenesis/degradation</keyword>
<evidence type="ECO:0000256" key="3">
    <source>
        <dbReference type="ARBA" id="ARBA00022490"/>
    </source>
</evidence>
<dbReference type="Gene3D" id="3.40.50.720">
    <property type="entry name" value="NAD(P)-binding Rossmann-like Domain"/>
    <property type="match status" value="1"/>
</dbReference>
<dbReference type="Pfam" id="PF08245">
    <property type="entry name" value="Mur_ligase_M"/>
    <property type="match status" value="1"/>
</dbReference>
<dbReference type="InterPro" id="IPR005762">
    <property type="entry name" value="MurD"/>
</dbReference>